<name>A0A8J6J4C8_9FIRM</name>
<protein>
    <submittedName>
        <fullName evidence="2">Spore cortex-lytic protein</fullName>
    </submittedName>
</protein>
<gene>
    <name evidence="2" type="ORF">H8S62_02850</name>
</gene>
<dbReference type="RefSeq" id="WP_155146266.1">
    <property type="nucleotide sequence ID" value="NZ_JACOPQ010000002.1"/>
</dbReference>
<feature type="region of interest" description="Disordered" evidence="1">
    <location>
        <begin position="49"/>
        <end position="69"/>
    </location>
</feature>
<keyword evidence="3" id="KW-1185">Reference proteome</keyword>
<evidence type="ECO:0000313" key="3">
    <source>
        <dbReference type="Proteomes" id="UP000607645"/>
    </source>
</evidence>
<reference evidence="2" key="1">
    <citation type="submission" date="2020-08" db="EMBL/GenBank/DDBJ databases">
        <title>Genome public.</title>
        <authorList>
            <person name="Liu C."/>
            <person name="Sun Q."/>
        </authorList>
    </citation>
    <scope>NUCLEOTIDE SEQUENCE</scope>
    <source>
        <strain evidence="2">NSJ-52</strain>
    </source>
</reference>
<proteinExistence type="predicted"/>
<evidence type="ECO:0000256" key="1">
    <source>
        <dbReference type="SAM" id="MobiDB-lite"/>
    </source>
</evidence>
<dbReference type="Proteomes" id="UP000607645">
    <property type="component" value="Unassembled WGS sequence"/>
</dbReference>
<sequence>MADYGTVSVRVFTARAQIPLEGTTVAVTRKRPNGKHELISIQTANENGKIAPVTIPTPPPAGSEAPGSARPFSTCDVWADHPDYELLVVEDVQVFPGVETVQNMELIPLPEHVAPRDAVNEVLVTPQPL</sequence>
<comment type="caution">
    <text evidence="2">The sequence shown here is derived from an EMBL/GenBank/DDBJ whole genome shotgun (WGS) entry which is preliminary data.</text>
</comment>
<dbReference type="EMBL" id="JACOPQ010000002">
    <property type="protein sequence ID" value="MBC5735952.1"/>
    <property type="molecule type" value="Genomic_DNA"/>
</dbReference>
<organism evidence="2 3">
    <name type="scientific">Lawsonibacter faecis</name>
    <dbReference type="NCBI Taxonomy" id="2763052"/>
    <lineage>
        <taxon>Bacteria</taxon>
        <taxon>Bacillati</taxon>
        <taxon>Bacillota</taxon>
        <taxon>Clostridia</taxon>
        <taxon>Eubacteriales</taxon>
        <taxon>Oscillospiraceae</taxon>
        <taxon>Lawsonibacter</taxon>
    </lineage>
</organism>
<accession>A0A8J6J4C8</accession>
<evidence type="ECO:0000313" key="2">
    <source>
        <dbReference type="EMBL" id="MBC5735952.1"/>
    </source>
</evidence>
<dbReference type="AlphaFoldDB" id="A0A8J6J4C8"/>